<sequence length="68" mass="7767">MPYIEIKTKQTIYPGKAQKFINKRTVIPVLTTGTISPNAKQLLDKAQIAWAENIPETEFMESTSQEER</sequence>
<gene>
    <name evidence="1" type="ORF">NG792_12850</name>
</gene>
<organism evidence="1 2">
    <name type="scientific">Laspinema olomoucense D3b</name>
    <dbReference type="NCBI Taxonomy" id="2953688"/>
    <lineage>
        <taxon>Bacteria</taxon>
        <taxon>Bacillati</taxon>
        <taxon>Cyanobacteriota</taxon>
        <taxon>Cyanophyceae</taxon>
        <taxon>Oscillatoriophycideae</taxon>
        <taxon>Oscillatoriales</taxon>
        <taxon>Laspinemataceae</taxon>
        <taxon>Laspinema</taxon>
        <taxon>Laspinema olomoucense</taxon>
    </lineage>
</organism>
<protein>
    <submittedName>
        <fullName evidence="1">Uncharacterized protein</fullName>
    </submittedName>
</protein>
<name>A0ABT2N9R9_9CYAN</name>
<accession>A0ABT2N9R9</accession>
<evidence type="ECO:0000313" key="2">
    <source>
        <dbReference type="Proteomes" id="UP001525961"/>
    </source>
</evidence>
<evidence type="ECO:0000313" key="1">
    <source>
        <dbReference type="EMBL" id="MCT7978599.1"/>
    </source>
</evidence>
<reference evidence="1 2" key="1">
    <citation type="journal article" date="2022" name="Front. Microbiol.">
        <title>High genomic differentiation and limited gene flow indicate recent cryptic speciation within the genus Laspinema (cyanobacteria).</title>
        <authorList>
            <person name="Stanojkovic A."/>
            <person name="Skoupy S."/>
            <person name="Skaloud P."/>
            <person name="Dvorak P."/>
        </authorList>
    </citation>
    <scope>NUCLEOTIDE SEQUENCE [LARGE SCALE GENOMIC DNA]</scope>
    <source>
        <strain evidence="1 2">D3b</strain>
    </source>
</reference>
<dbReference type="Proteomes" id="UP001525961">
    <property type="component" value="Unassembled WGS sequence"/>
</dbReference>
<proteinExistence type="predicted"/>
<comment type="caution">
    <text evidence="1">The sequence shown here is derived from an EMBL/GenBank/DDBJ whole genome shotgun (WGS) entry which is preliminary data.</text>
</comment>
<dbReference type="EMBL" id="JAMXFA010000015">
    <property type="protein sequence ID" value="MCT7978599.1"/>
    <property type="molecule type" value="Genomic_DNA"/>
</dbReference>
<dbReference type="RefSeq" id="WP_261197069.1">
    <property type="nucleotide sequence ID" value="NZ_JAMXFA010000015.1"/>
</dbReference>
<keyword evidence="2" id="KW-1185">Reference proteome</keyword>